<name>A0ABW2KW28_9PROT</name>
<keyword evidence="2" id="KW-0012">Acyltransferase</keyword>
<dbReference type="Pfam" id="PF00583">
    <property type="entry name" value="Acetyltransf_1"/>
    <property type="match status" value="1"/>
</dbReference>
<dbReference type="SUPFAM" id="SSF55729">
    <property type="entry name" value="Acyl-CoA N-acyltransferases (Nat)"/>
    <property type="match status" value="1"/>
</dbReference>
<feature type="domain" description="N-acetyltransferase" evidence="1">
    <location>
        <begin position="10"/>
        <end position="154"/>
    </location>
</feature>
<dbReference type="Proteomes" id="UP001596456">
    <property type="component" value="Unassembled WGS sequence"/>
</dbReference>
<protein>
    <submittedName>
        <fullName evidence="2">GNAT family N-acetyltransferase</fullName>
        <ecNumber evidence="2">2.3.-.-</ecNumber>
    </submittedName>
</protein>
<dbReference type="RefSeq" id="WP_377359714.1">
    <property type="nucleotide sequence ID" value="NZ_JBHTCM010000012.1"/>
</dbReference>
<dbReference type="EMBL" id="JBHTCM010000012">
    <property type="protein sequence ID" value="MFC7334137.1"/>
    <property type="molecule type" value="Genomic_DNA"/>
</dbReference>
<keyword evidence="3" id="KW-1185">Reference proteome</keyword>
<comment type="caution">
    <text evidence="2">The sequence shown here is derived from an EMBL/GenBank/DDBJ whole genome shotgun (WGS) entry which is preliminary data.</text>
</comment>
<evidence type="ECO:0000313" key="2">
    <source>
        <dbReference type="EMBL" id="MFC7334137.1"/>
    </source>
</evidence>
<reference evidence="3" key="1">
    <citation type="journal article" date="2019" name="Int. J. Syst. Evol. Microbiol.">
        <title>The Global Catalogue of Microorganisms (GCM) 10K type strain sequencing project: providing services to taxonomists for standard genome sequencing and annotation.</title>
        <authorList>
            <consortium name="The Broad Institute Genomics Platform"/>
            <consortium name="The Broad Institute Genome Sequencing Center for Infectious Disease"/>
            <person name="Wu L."/>
            <person name="Ma J."/>
        </authorList>
    </citation>
    <scope>NUCLEOTIDE SEQUENCE [LARGE SCALE GENOMIC DNA]</scope>
    <source>
        <strain evidence="3">CGMCC 1.16275</strain>
    </source>
</reference>
<accession>A0ABW2KW28</accession>
<dbReference type="PROSITE" id="PS51186">
    <property type="entry name" value="GNAT"/>
    <property type="match status" value="1"/>
</dbReference>
<dbReference type="CDD" id="cd04301">
    <property type="entry name" value="NAT_SF"/>
    <property type="match status" value="1"/>
</dbReference>
<organism evidence="2 3">
    <name type="scientific">Rhodocista pekingensis</name>
    <dbReference type="NCBI Taxonomy" id="201185"/>
    <lineage>
        <taxon>Bacteria</taxon>
        <taxon>Pseudomonadati</taxon>
        <taxon>Pseudomonadota</taxon>
        <taxon>Alphaproteobacteria</taxon>
        <taxon>Rhodospirillales</taxon>
        <taxon>Azospirillaceae</taxon>
        <taxon>Rhodocista</taxon>
    </lineage>
</organism>
<dbReference type="InterPro" id="IPR016181">
    <property type="entry name" value="Acyl_CoA_acyltransferase"/>
</dbReference>
<dbReference type="InterPro" id="IPR000182">
    <property type="entry name" value="GNAT_dom"/>
</dbReference>
<keyword evidence="2" id="KW-0808">Transferase</keyword>
<proteinExistence type="predicted"/>
<sequence length="184" mass="20652">MTVFRRILPAEIRSYRAHLLRLSMDDRRARFMGAVSDDAVDAHCRRIDWSRAVIIAAFVRGEIRGATELRLEREGAQEGELAVSVEHDWQGQGIGTTLVRRVLTIARNRGIRRLCVVCLPENRRMQRIATTLLGPCAFAYGEVSSHIELPPPTPITLAQEALDRSTLPLSVMLDQWQGEPARAA</sequence>
<dbReference type="EC" id="2.3.-.-" evidence="2"/>
<evidence type="ECO:0000313" key="3">
    <source>
        <dbReference type="Proteomes" id="UP001596456"/>
    </source>
</evidence>
<dbReference type="GO" id="GO:0016746">
    <property type="term" value="F:acyltransferase activity"/>
    <property type="evidence" value="ECO:0007669"/>
    <property type="project" value="UniProtKB-KW"/>
</dbReference>
<dbReference type="Gene3D" id="3.40.630.30">
    <property type="match status" value="1"/>
</dbReference>
<evidence type="ECO:0000259" key="1">
    <source>
        <dbReference type="PROSITE" id="PS51186"/>
    </source>
</evidence>
<gene>
    <name evidence="2" type="ORF">ACFQPS_13275</name>
</gene>